<protein>
    <recommendedName>
        <fullName evidence="3">Lipoprotein</fullName>
    </recommendedName>
</protein>
<dbReference type="EMBL" id="CP104557">
    <property type="protein sequence ID" value="UXH38206.1"/>
    <property type="molecule type" value="Genomic_DNA"/>
</dbReference>
<evidence type="ECO:0000313" key="2">
    <source>
        <dbReference type="Proteomes" id="UP001064504"/>
    </source>
</evidence>
<keyword evidence="2" id="KW-1185">Reference proteome</keyword>
<organism evidence="1 2">
    <name type="scientific">Pseudomonas promysalinigenes</name>
    <dbReference type="NCBI Taxonomy" id="485898"/>
    <lineage>
        <taxon>Bacteria</taxon>
        <taxon>Pseudomonadati</taxon>
        <taxon>Pseudomonadota</taxon>
        <taxon>Gammaproteobacteria</taxon>
        <taxon>Pseudomonadales</taxon>
        <taxon>Pseudomonadaceae</taxon>
        <taxon>Pseudomonas</taxon>
    </lineage>
</organism>
<accession>A0ABY6AFB0</accession>
<sequence>MKWMVAAVLLTLGGCASVSELEQSHETLDVMSGKAPQEYADCVKAHLADSRDPLVEEPKGDGVRLIVPQKFTPGSGPAALLDISKRANGSSIKLHERLSNFPLRSGDVRKAATECISGS</sequence>
<evidence type="ECO:0008006" key="3">
    <source>
        <dbReference type="Google" id="ProtNLM"/>
    </source>
</evidence>
<gene>
    <name evidence="1" type="ORF">N5C08_14495</name>
</gene>
<reference evidence="1" key="1">
    <citation type="submission" date="2022-09" db="EMBL/GenBank/DDBJ databases">
        <title>Complete genome sequence of Pseudomonas promysalinigenes strain RL-WG26, a newly isolated PGPR with the potential for plant salinity stress alleviation.</title>
        <authorList>
            <person name="Ren L."/>
            <person name="Wang G."/>
            <person name="Hu H."/>
        </authorList>
    </citation>
    <scope>NUCLEOTIDE SEQUENCE</scope>
    <source>
        <strain evidence="1">RL-WG26</strain>
    </source>
</reference>
<dbReference type="PROSITE" id="PS51257">
    <property type="entry name" value="PROKAR_LIPOPROTEIN"/>
    <property type="match status" value="1"/>
</dbReference>
<name>A0ABY6AFB0_9PSED</name>
<evidence type="ECO:0000313" key="1">
    <source>
        <dbReference type="EMBL" id="UXH38206.1"/>
    </source>
</evidence>
<proteinExistence type="predicted"/>
<dbReference type="Proteomes" id="UP001064504">
    <property type="component" value="Chromosome"/>
</dbReference>
<dbReference type="RefSeq" id="WP_261743604.1">
    <property type="nucleotide sequence ID" value="NZ_CP104557.1"/>
</dbReference>